<accession>A0A1Z5R2Q2</accession>
<organism evidence="2 3">
    <name type="scientific">Sorghum bicolor</name>
    <name type="common">Sorghum</name>
    <name type="synonym">Sorghum vulgare</name>
    <dbReference type="NCBI Taxonomy" id="4558"/>
    <lineage>
        <taxon>Eukaryota</taxon>
        <taxon>Viridiplantae</taxon>
        <taxon>Streptophyta</taxon>
        <taxon>Embryophyta</taxon>
        <taxon>Tracheophyta</taxon>
        <taxon>Spermatophyta</taxon>
        <taxon>Magnoliopsida</taxon>
        <taxon>Liliopsida</taxon>
        <taxon>Poales</taxon>
        <taxon>Poaceae</taxon>
        <taxon>PACMAD clade</taxon>
        <taxon>Panicoideae</taxon>
        <taxon>Andropogonodae</taxon>
        <taxon>Andropogoneae</taxon>
        <taxon>Sorghinae</taxon>
        <taxon>Sorghum</taxon>
    </lineage>
</organism>
<proteinExistence type="predicted"/>
<sequence>MSCLSNSPTAPPLSPAAVLPSRDPAHQLSMAACRPPPIARSDRQLPTHSPLPFAASPTLPPVACPGRRLPGMLPRPARFKRRVAQCKHGRHHLRFSKSGEVSPVPPHAGPFFRKQIHGVF</sequence>
<reference evidence="3" key="2">
    <citation type="journal article" date="2018" name="Plant J.">
        <title>The Sorghum bicolor reference genome: improved assembly, gene annotations, a transcriptome atlas, and signatures of genome organization.</title>
        <authorList>
            <person name="McCormick R.F."/>
            <person name="Truong S.K."/>
            <person name="Sreedasyam A."/>
            <person name="Jenkins J."/>
            <person name="Shu S."/>
            <person name="Sims D."/>
            <person name="Kennedy M."/>
            <person name="Amirebrahimi M."/>
            <person name="Weers B.D."/>
            <person name="McKinley B."/>
            <person name="Mattison A."/>
            <person name="Morishige D.T."/>
            <person name="Grimwood J."/>
            <person name="Schmutz J."/>
            <person name="Mullet J.E."/>
        </authorList>
    </citation>
    <scope>NUCLEOTIDE SEQUENCE [LARGE SCALE GENOMIC DNA]</scope>
    <source>
        <strain evidence="3">cv. BTx623</strain>
    </source>
</reference>
<dbReference type="Gramene" id="OQU77721">
    <property type="protein sequence ID" value="OQU77721"/>
    <property type="gene ID" value="SORBI_3009G093800"/>
</dbReference>
<dbReference type="EMBL" id="CM000768">
    <property type="protein sequence ID" value="OQU77721.1"/>
    <property type="molecule type" value="Genomic_DNA"/>
</dbReference>
<dbReference type="AlphaFoldDB" id="A0A1Z5R2Q2"/>
<feature type="region of interest" description="Disordered" evidence="1">
    <location>
        <begin position="1"/>
        <end position="23"/>
    </location>
</feature>
<reference evidence="2 3" key="1">
    <citation type="journal article" date="2009" name="Nature">
        <title>The Sorghum bicolor genome and the diversification of grasses.</title>
        <authorList>
            <person name="Paterson A.H."/>
            <person name="Bowers J.E."/>
            <person name="Bruggmann R."/>
            <person name="Dubchak I."/>
            <person name="Grimwood J."/>
            <person name="Gundlach H."/>
            <person name="Haberer G."/>
            <person name="Hellsten U."/>
            <person name="Mitros T."/>
            <person name="Poliakov A."/>
            <person name="Schmutz J."/>
            <person name="Spannagl M."/>
            <person name="Tang H."/>
            <person name="Wang X."/>
            <person name="Wicker T."/>
            <person name="Bharti A.K."/>
            <person name="Chapman J."/>
            <person name="Feltus F.A."/>
            <person name="Gowik U."/>
            <person name="Grigoriev I.V."/>
            <person name="Lyons E."/>
            <person name="Maher C.A."/>
            <person name="Martis M."/>
            <person name="Narechania A."/>
            <person name="Otillar R.P."/>
            <person name="Penning B.W."/>
            <person name="Salamov A.A."/>
            <person name="Wang Y."/>
            <person name="Zhang L."/>
            <person name="Carpita N.C."/>
            <person name="Freeling M."/>
            <person name="Gingle A.R."/>
            <person name="Hash C.T."/>
            <person name="Keller B."/>
            <person name="Klein P."/>
            <person name="Kresovich S."/>
            <person name="McCann M.C."/>
            <person name="Ming R."/>
            <person name="Peterson D.G."/>
            <person name="Mehboob-ur-Rahman"/>
            <person name="Ware D."/>
            <person name="Westhoff P."/>
            <person name="Mayer K.F."/>
            <person name="Messing J."/>
            <person name="Rokhsar D.S."/>
        </authorList>
    </citation>
    <scope>NUCLEOTIDE SEQUENCE [LARGE SCALE GENOMIC DNA]</scope>
    <source>
        <strain evidence="3">cv. BTx623</strain>
    </source>
</reference>
<name>A0A1Z5R2Q2_SORBI</name>
<evidence type="ECO:0000313" key="2">
    <source>
        <dbReference type="EMBL" id="OQU77721.1"/>
    </source>
</evidence>
<evidence type="ECO:0000313" key="3">
    <source>
        <dbReference type="Proteomes" id="UP000000768"/>
    </source>
</evidence>
<dbReference type="InParanoid" id="A0A1Z5R2Q2"/>
<protein>
    <submittedName>
        <fullName evidence="2">Uncharacterized protein</fullName>
    </submittedName>
</protein>
<evidence type="ECO:0000256" key="1">
    <source>
        <dbReference type="SAM" id="MobiDB-lite"/>
    </source>
</evidence>
<gene>
    <name evidence="2" type="ORF">SORBI_3009G093800</name>
</gene>
<feature type="region of interest" description="Disordered" evidence="1">
    <location>
        <begin position="36"/>
        <end position="60"/>
    </location>
</feature>
<dbReference type="Proteomes" id="UP000000768">
    <property type="component" value="Chromosome 9"/>
</dbReference>
<keyword evidence="3" id="KW-1185">Reference proteome</keyword>